<protein>
    <recommendedName>
        <fullName evidence="11">Multicomponent Na+:H+ antiporter subunit E</fullName>
    </recommendedName>
</protein>
<dbReference type="GO" id="GO:0005886">
    <property type="term" value="C:plasma membrane"/>
    <property type="evidence" value="ECO:0007669"/>
    <property type="project" value="UniProtKB-SubCell"/>
</dbReference>
<dbReference type="Pfam" id="PF01899">
    <property type="entry name" value="MNHE"/>
    <property type="match status" value="1"/>
</dbReference>
<comment type="caution">
    <text evidence="9">The sequence shown here is derived from an EMBL/GenBank/DDBJ whole genome shotgun (WGS) entry which is preliminary data.</text>
</comment>
<evidence type="ECO:0000313" key="10">
    <source>
        <dbReference type="Proteomes" id="UP000013085"/>
    </source>
</evidence>
<dbReference type="PIRSF" id="PIRSF019239">
    <property type="entry name" value="MrpE"/>
    <property type="match status" value="1"/>
</dbReference>
<dbReference type="GO" id="GO:0015297">
    <property type="term" value="F:antiporter activity"/>
    <property type="evidence" value="ECO:0007669"/>
    <property type="project" value="UniProtKB-KW"/>
</dbReference>
<evidence type="ECO:0000256" key="3">
    <source>
        <dbReference type="ARBA" id="ARBA00022449"/>
    </source>
</evidence>
<comment type="subcellular location">
    <subcellularLocation>
        <location evidence="1">Cell membrane</location>
        <topology evidence="1">Multi-pass membrane protein</topology>
    </subcellularLocation>
</comment>
<keyword evidence="4" id="KW-1003">Cell membrane</keyword>
<accession>A0A0E2HV82</accession>
<evidence type="ECO:0000256" key="5">
    <source>
        <dbReference type="ARBA" id="ARBA00022692"/>
    </source>
</evidence>
<evidence type="ECO:0000256" key="4">
    <source>
        <dbReference type="ARBA" id="ARBA00022475"/>
    </source>
</evidence>
<keyword evidence="7 8" id="KW-0472">Membrane</keyword>
<feature type="transmembrane region" description="Helical" evidence="8">
    <location>
        <begin position="25"/>
        <end position="58"/>
    </location>
</feature>
<dbReference type="Proteomes" id="UP000013085">
    <property type="component" value="Unassembled WGS sequence"/>
</dbReference>
<evidence type="ECO:0000256" key="7">
    <source>
        <dbReference type="ARBA" id="ARBA00023136"/>
    </source>
</evidence>
<dbReference type="GO" id="GO:0008324">
    <property type="term" value="F:monoatomic cation transmembrane transporter activity"/>
    <property type="evidence" value="ECO:0007669"/>
    <property type="project" value="InterPro"/>
</dbReference>
<evidence type="ECO:0000313" key="9">
    <source>
        <dbReference type="EMBL" id="ENZ20131.1"/>
    </source>
</evidence>
<proteinExistence type="inferred from homology"/>
<keyword evidence="6 8" id="KW-1133">Transmembrane helix</keyword>
<evidence type="ECO:0000256" key="6">
    <source>
        <dbReference type="ARBA" id="ARBA00022989"/>
    </source>
</evidence>
<dbReference type="PANTHER" id="PTHR34584">
    <property type="entry name" value="NA(+)/H(+) ANTIPORTER SUBUNIT E1"/>
    <property type="match status" value="1"/>
</dbReference>
<comment type="similarity">
    <text evidence="2">Belongs to the CPA3 antiporters (TC 2.A.63) subunit E family.</text>
</comment>
<evidence type="ECO:0000256" key="8">
    <source>
        <dbReference type="SAM" id="Phobius"/>
    </source>
</evidence>
<dbReference type="InterPro" id="IPR002758">
    <property type="entry name" value="Cation_antiport_E"/>
</dbReference>
<keyword evidence="3" id="KW-0050">Antiport</keyword>
<dbReference type="HOGENOM" id="CLU_086615_2_0_9"/>
<evidence type="ECO:0008006" key="11">
    <source>
        <dbReference type="Google" id="ProtNLM"/>
    </source>
</evidence>
<dbReference type="GeneID" id="57963498"/>
<keyword evidence="3" id="KW-0813">Transport</keyword>
<dbReference type="EMBL" id="AGYR01000001">
    <property type="protein sequence ID" value="ENZ20131.1"/>
    <property type="molecule type" value="Genomic_DNA"/>
</dbReference>
<gene>
    <name evidence="9" type="ORF">HMPREF1090_00060</name>
</gene>
<keyword evidence="5 8" id="KW-0812">Transmembrane</keyword>
<dbReference type="AlphaFoldDB" id="A0A0E2HV82"/>
<dbReference type="PANTHER" id="PTHR34584:SF1">
    <property type="entry name" value="NA(+)_H(+) ANTIPORTER SUBUNIT E1"/>
    <property type="match status" value="1"/>
</dbReference>
<reference evidence="9 10" key="1">
    <citation type="submission" date="2013-01" db="EMBL/GenBank/DDBJ databases">
        <title>The Genome Sequence of Clostridium clostridioforme 90A8.</title>
        <authorList>
            <consortium name="The Broad Institute Genome Sequencing Platform"/>
            <person name="Earl A."/>
            <person name="Ward D."/>
            <person name="Feldgarden M."/>
            <person name="Gevers D."/>
            <person name="Courvalin P."/>
            <person name="Lambert T."/>
            <person name="Walker B."/>
            <person name="Young S.K."/>
            <person name="Zeng Q."/>
            <person name="Gargeya S."/>
            <person name="Fitzgerald M."/>
            <person name="Haas B."/>
            <person name="Abouelleil A."/>
            <person name="Alvarado L."/>
            <person name="Arachchi H.M."/>
            <person name="Berlin A.M."/>
            <person name="Chapman S.B."/>
            <person name="Dewar J."/>
            <person name="Goldberg J."/>
            <person name="Griggs A."/>
            <person name="Gujja S."/>
            <person name="Hansen M."/>
            <person name="Howarth C."/>
            <person name="Imamovic A."/>
            <person name="Larimer J."/>
            <person name="McCowan C."/>
            <person name="Murphy C."/>
            <person name="Neiman D."/>
            <person name="Pearson M."/>
            <person name="Priest M."/>
            <person name="Roberts A."/>
            <person name="Saif S."/>
            <person name="Shea T."/>
            <person name="Sisk P."/>
            <person name="Sykes S."/>
            <person name="Wortman J."/>
            <person name="Nusbaum C."/>
            <person name="Birren B."/>
        </authorList>
    </citation>
    <scope>NUCLEOTIDE SEQUENCE [LARGE SCALE GENOMIC DNA]</scope>
    <source>
        <strain evidence="9 10">90A8</strain>
    </source>
</reference>
<evidence type="ECO:0000256" key="2">
    <source>
        <dbReference type="ARBA" id="ARBA00006228"/>
    </source>
</evidence>
<evidence type="ECO:0000256" key="1">
    <source>
        <dbReference type="ARBA" id="ARBA00004651"/>
    </source>
</evidence>
<organism evidence="9 10">
    <name type="scientific">[Clostridium] clostridioforme 90A8</name>
    <dbReference type="NCBI Taxonomy" id="999408"/>
    <lineage>
        <taxon>Bacteria</taxon>
        <taxon>Bacillati</taxon>
        <taxon>Bacillota</taxon>
        <taxon>Clostridia</taxon>
        <taxon>Lachnospirales</taxon>
        <taxon>Lachnospiraceae</taxon>
        <taxon>Enterocloster</taxon>
    </lineage>
</organism>
<dbReference type="PATRIC" id="fig|999408.3.peg.63"/>
<feature type="transmembrane region" description="Helical" evidence="8">
    <location>
        <begin position="78"/>
        <end position="101"/>
    </location>
</feature>
<sequence length="176" mass="19483">MGCCYNRRQSFAVWEAKGDEKKMYVLLYLLWILLNGRVTAEILTLGVPAAGLVYGFGYLALDCRLSKDLLLLKRLGHVLVFLAMVVWEVVKANVAIIRIVLSPHMEITPCLVPVKTDLKSAGARAALANAITLTPGTITVDVKDDVLWVHALTAEMAEGLKDWHVARQLARIEEIT</sequence>
<dbReference type="RefSeq" id="WP_002585926.1">
    <property type="nucleotide sequence ID" value="NZ_KB850976.1"/>
</dbReference>
<name>A0A0E2HV82_9FIRM</name>